<feature type="domain" description="Roadblock/LAMTOR2" evidence="1">
    <location>
        <begin position="9"/>
        <end position="98"/>
    </location>
</feature>
<comment type="caution">
    <text evidence="2">The sequence shown here is derived from an EMBL/GenBank/DDBJ whole genome shotgun (WGS) entry which is preliminary data.</text>
</comment>
<dbReference type="Proteomes" id="UP000317778">
    <property type="component" value="Unassembled WGS sequence"/>
</dbReference>
<dbReference type="Pfam" id="PF03259">
    <property type="entry name" value="Robl_LC7"/>
    <property type="match status" value="1"/>
</dbReference>
<dbReference type="InterPro" id="IPR004942">
    <property type="entry name" value="Roadblock/LAMTOR2_dom"/>
</dbReference>
<dbReference type="SUPFAM" id="SSF103196">
    <property type="entry name" value="Roadblock/LC7 domain"/>
    <property type="match status" value="1"/>
</dbReference>
<proteinExistence type="predicted"/>
<dbReference type="PANTHER" id="PTHR36222">
    <property type="entry name" value="SERINE PROTEASE INHIBITOR RV3364C"/>
    <property type="match status" value="1"/>
</dbReference>
<evidence type="ECO:0000313" key="3">
    <source>
        <dbReference type="Proteomes" id="UP000317778"/>
    </source>
</evidence>
<dbReference type="EMBL" id="NJBO01000001">
    <property type="protein sequence ID" value="TKJ44331.1"/>
    <property type="molecule type" value="Genomic_DNA"/>
</dbReference>
<organism evidence="2 3">
    <name type="scientific">candidate division TA06 bacterium B3_TA06</name>
    <dbReference type="NCBI Taxonomy" id="2012487"/>
    <lineage>
        <taxon>Bacteria</taxon>
        <taxon>Bacteria division TA06</taxon>
    </lineage>
</organism>
<evidence type="ECO:0000259" key="1">
    <source>
        <dbReference type="SMART" id="SM00960"/>
    </source>
</evidence>
<dbReference type="PANTHER" id="PTHR36222:SF1">
    <property type="entry name" value="SERINE PROTEASE INHIBITOR RV3364C"/>
    <property type="match status" value="1"/>
</dbReference>
<dbReference type="AlphaFoldDB" id="A0A532VAZ3"/>
<reference evidence="2 3" key="1">
    <citation type="submission" date="2017-06" db="EMBL/GenBank/DDBJ databases">
        <title>Novel microbial phyla capable of carbon fixation and sulfur reduction in deep-sea sediments.</title>
        <authorList>
            <person name="Huang J."/>
            <person name="Baker B."/>
            <person name="Wang Y."/>
        </authorList>
    </citation>
    <scope>NUCLEOTIDE SEQUENCE [LARGE SCALE GENOMIC DNA]</scope>
    <source>
        <strain evidence="2">B3_TA06</strain>
    </source>
</reference>
<dbReference type="SMART" id="SM00960">
    <property type="entry name" value="Robl_LC7"/>
    <property type="match status" value="1"/>
</dbReference>
<name>A0A532VAZ3_UNCT6</name>
<evidence type="ECO:0000313" key="2">
    <source>
        <dbReference type="EMBL" id="TKJ44331.1"/>
    </source>
</evidence>
<dbReference type="InterPro" id="IPR053141">
    <property type="entry name" value="Mycobact_SerProt_Inhib_Rv3364c"/>
</dbReference>
<protein>
    <recommendedName>
        <fullName evidence="1">Roadblock/LAMTOR2 domain-containing protein</fullName>
    </recommendedName>
</protein>
<accession>A0A532VAZ3</accession>
<dbReference type="Gene3D" id="3.30.450.30">
    <property type="entry name" value="Dynein light chain 2a, cytoplasmic"/>
    <property type="match status" value="1"/>
</dbReference>
<gene>
    <name evidence="2" type="ORF">CEE36_00910</name>
</gene>
<sequence>MLGLEGKLRGLLLRLNQAAPEIQASAVVSMDGLMLASALLPGTNDDDIAAIAATLLGLGDRTVQEFRHGKLQQVYVKGDRGYTIITNTGQDNVLVVVTDENVKLGLIFLHIKLAAKEITHTFLHLLDASDQSASPPTYPG</sequence>